<protein>
    <submittedName>
        <fullName evidence="1">Uncharacterized protein</fullName>
    </submittedName>
</protein>
<dbReference type="Proteomes" id="UP000008782">
    <property type="component" value="Unassembled WGS sequence"/>
</dbReference>
<name>E3Q551_COLGM</name>
<dbReference type="EMBL" id="GG697333">
    <property type="protein sequence ID" value="EFQ25818.1"/>
    <property type="molecule type" value="Genomic_DNA"/>
</dbReference>
<organism evidence="2">
    <name type="scientific">Colletotrichum graminicola (strain M1.001 / M2 / FGSC 10212)</name>
    <name type="common">Maize anthracnose fungus</name>
    <name type="synonym">Glomerella graminicola</name>
    <dbReference type="NCBI Taxonomy" id="645133"/>
    <lineage>
        <taxon>Eukaryota</taxon>
        <taxon>Fungi</taxon>
        <taxon>Dikarya</taxon>
        <taxon>Ascomycota</taxon>
        <taxon>Pezizomycotina</taxon>
        <taxon>Sordariomycetes</taxon>
        <taxon>Hypocreomycetidae</taxon>
        <taxon>Glomerellales</taxon>
        <taxon>Glomerellaceae</taxon>
        <taxon>Colletotrichum</taxon>
        <taxon>Colletotrichum graminicola species complex</taxon>
    </lineage>
</organism>
<reference evidence="2" key="1">
    <citation type="journal article" date="2012" name="Nat. Genet.">
        <title>Lifestyle transitions in plant pathogenic Colletotrichum fungi deciphered by genome and transcriptome analyses.</title>
        <authorList>
            <person name="O'Connell R.J."/>
            <person name="Thon M.R."/>
            <person name="Hacquard S."/>
            <person name="Amyotte S.G."/>
            <person name="Kleemann J."/>
            <person name="Torres M.F."/>
            <person name="Damm U."/>
            <person name="Buiate E.A."/>
            <person name="Epstein L."/>
            <person name="Alkan N."/>
            <person name="Altmueller J."/>
            <person name="Alvarado-Balderrama L."/>
            <person name="Bauser C.A."/>
            <person name="Becker C."/>
            <person name="Birren B.W."/>
            <person name="Chen Z."/>
            <person name="Choi J."/>
            <person name="Crouch J.A."/>
            <person name="Duvick J.P."/>
            <person name="Farman M.A."/>
            <person name="Gan P."/>
            <person name="Heiman D."/>
            <person name="Henrissat B."/>
            <person name="Howard R.J."/>
            <person name="Kabbage M."/>
            <person name="Koch C."/>
            <person name="Kracher B."/>
            <person name="Kubo Y."/>
            <person name="Law A.D."/>
            <person name="Lebrun M.-H."/>
            <person name="Lee Y.-H."/>
            <person name="Miyara I."/>
            <person name="Moore N."/>
            <person name="Neumann U."/>
            <person name="Nordstroem K."/>
            <person name="Panaccione D.G."/>
            <person name="Panstruga R."/>
            <person name="Place M."/>
            <person name="Proctor R.H."/>
            <person name="Prusky D."/>
            <person name="Rech G."/>
            <person name="Reinhardt R."/>
            <person name="Rollins J.A."/>
            <person name="Rounsley S."/>
            <person name="Schardl C.L."/>
            <person name="Schwartz D.C."/>
            <person name="Shenoy N."/>
            <person name="Shirasu K."/>
            <person name="Sikhakolli U.R."/>
            <person name="Stueber K."/>
            <person name="Sukno S.A."/>
            <person name="Sweigard J.A."/>
            <person name="Takano Y."/>
            <person name="Takahara H."/>
            <person name="Trail F."/>
            <person name="van der Does H.C."/>
            <person name="Voll L.M."/>
            <person name="Will I."/>
            <person name="Young S."/>
            <person name="Zeng Q."/>
            <person name="Zhang J."/>
            <person name="Zhou S."/>
            <person name="Dickman M.B."/>
            <person name="Schulze-Lefert P."/>
            <person name="Ver Loren van Themaat E."/>
            <person name="Ma L.-J."/>
            <person name="Vaillancourt L.J."/>
        </authorList>
    </citation>
    <scope>NUCLEOTIDE SEQUENCE [LARGE SCALE GENOMIC DNA]</scope>
    <source>
        <strain evidence="2">M1.001 / M2 / FGSC 10212</strain>
    </source>
</reference>
<dbReference type="HOGENOM" id="CLU_2026547_0_0_1"/>
<accession>E3Q551</accession>
<dbReference type="GeneID" id="24406327"/>
<dbReference type="AlphaFoldDB" id="E3Q551"/>
<evidence type="ECO:0000313" key="1">
    <source>
        <dbReference type="EMBL" id="EFQ25818.1"/>
    </source>
</evidence>
<dbReference type="VEuPathDB" id="FungiDB:GLRG_00962"/>
<proteinExistence type="predicted"/>
<gene>
    <name evidence="1" type="ORF">GLRG_00962</name>
</gene>
<evidence type="ECO:0000313" key="2">
    <source>
        <dbReference type="Proteomes" id="UP000008782"/>
    </source>
</evidence>
<dbReference type="RefSeq" id="XP_008089838.1">
    <property type="nucleotide sequence ID" value="XM_008091647.1"/>
</dbReference>
<sequence>MLRSGHTAHPEPGISLPAKTFISDLNKQVLISPTMPPFPVLVPIENDMDLVELILALDRPWPSPPMEGATSDGLGRFEYLVRSTPSLLAQRLMPWNVERLAAVAPPRPRARPPVKTIRQPVK</sequence>
<keyword evidence="2" id="KW-1185">Reference proteome</keyword>